<reference evidence="2 3" key="1">
    <citation type="submission" date="2021-03" db="EMBL/GenBank/DDBJ databases">
        <title>Gelidibacter sp. nov., isolated from costal sediment.</title>
        <authorList>
            <person name="Lun K.-Y."/>
        </authorList>
    </citation>
    <scope>NUCLEOTIDE SEQUENCE [LARGE SCALE GENOMIC DNA]</scope>
    <source>
        <strain evidence="2 3">DF109</strain>
    </source>
</reference>
<comment type="caution">
    <text evidence="2">The sequence shown here is derived from an EMBL/GenBank/DDBJ whole genome shotgun (WGS) entry which is preliminary data.</text>
</comment>
<protein>
    <recommendedName>
        <fullName evidence="4">IPT/TIG domain-containing protein</fullName>
    </recommendedName>
</protein>
<proteinExistence type="predicted"/>
<keyword evidence="3" id="KW-1185">Reference proteome</keyword>
<dbReference type="Proteomes" id="UP000681315">
    <property type="component" value="Unassembled WGS sequence"/>
</dbReference>
<dbReference type="EMBL" id="JAGEVG010000014">
    <property type="protein sequence ID" value="MBO3099186.1"/>
    <property type="molecule type" value="Genomic_DNA"/>
</dbReference>
<evidence type="ECO:0000313" key="2">
    <source>
        <dbReference type="EMBL" id="MBO3099186.1"/>
    </source>
</evidence>
<feature type="transmembrane region" description="Helical" evidence="1">
    <location>
        <begin position="24"/>
        <end position="45"/>
    </location>
</feature>
<evidence type="ECO:0000256" key="1">
    <source>
        <dbReference type="SAM" id="Phobius"/>
    </source>
</evidence>
<sequence length="630" mass="73110">MTKTIQSIYNKPIIYLKRLKKKSLFPNLVFFSLKLISFALLIVIWSCDKSSDSIDDEVEVIIDPTLKIDNVLPNKADLGDTLSIIGKNFKRSVVLYLDEKKLDLVFNNDSLVKFKVPYDGFNPFDFKIKIDNGEGVDKMEILTSPFQLYAPSVDSIPINFRFGKEVVIYGKHLTNIPTKKTDIIYLNNTPITVTSHSRDSISFKLPYNLQSFDHNLLIKAQLQELDIVNGIKIPEPIIMGASKNEVKVGEEIMIYLSDFHPGITGLDDFFIADNKVEITERYTDSLRVKIPLGPYKSRDIGNLKIKMFDTEFEKNINLNLISKWYLWSYKKDYELTGGLAGVGHLTFWSFYDNNAAYFNVFKNGNATLNNAIFKYTPDSNEWEESIVPISTSGMRFGQVFYFFPLEDGENAYLYISRDTNNFYKYNFLTNTVTQLKDFVNNELIKQPTGFLNNGELYFGLGFTGGTSVYQNRKIWKYKESSNSWDQITEIPLVNNYDLRNAPSVFKRNDKFYIGNGEERTTNFWEFTPDNTWVRKSDITKPVQYAINVQVDDRGFYYNNQLANFWEYNIGSDQWSERNDLKPEGYSFGQEYMFIHDNYVYLVGYQQGYPPSNAPFFNYDHIILRTELSNF</sequence>
<name>A0ABS3SV26_9FLAO</name>
<keyword evidence="1" id="KW-1133">Transmembrane helix</keyword>
<dbReference type="InterPro" id="IPR015915">
    <property type="entry name" value="Kelch-typ_b-propeller"/>
</dbReference>
<evidence type="ECO:0000313" key="3">
    <source>
        <dbReference type="Proteomes" id="UP000681315"/>
    </source>
</evidence>
<organism evidence="2 3">
    <name type="scientific">Gelidibacter pelagius</name>
    <dbReference type="NCBI Taxonomy" id="2819985"/>
    <lineage>
        <taxon>Bacteria</taxon>
        <taxon>Pseudomonadati</taxon>
        <taxon>Bacteroidota</taxon>
        <taxon>Flavobacteriia</taxon>
        <taxon>Flavobacteriales</taxon>
        <taxon>Flavobacteriaceae</taxon>
        <taxon>Gelidibacter</taxon>
    </lineage>
</organism>
<keyword evidence="1" id="KW-0812">Transmembrane</keyword>
<accession>A0ABS3SV26</accession>
<dbReference type="RefSeq" id="WP_208234301.1">
    <property type="nucleotide sequence ID" value="NZ_JAGEVG010000014.1"/>
</dbReference>
<evidence type="ECO:0008006" key="4">
    <source>
        <dbReference type="Google" id="ProtNLM"/>
    </source>
</evidence>
<dbReference type="SUPFAM" id="SSF117281">
    <property type="entry name" value="Kelch motif"/>
    <property type="match status" value="1"/>
</dbReference>
<dbReference type="Gene3D" id="2.120.10.80">
    <property type="entry name" value="Kelch-type beta propeller"/>
    <property type="match status" value="1"/>
</dbReference>
<keyword evidence="1" id="KW-0472">Membrane</keyword>
<gene>
    <name evidence="2" type="ORF">J4051_12970</name>
</gene>